<dbReference type="Pfam" id="PF10099">
    <property type="entry name" value="RskA_C"/>
    <property type="match status" value="1"/>
</dbReference>
<keyword evidence="5" id="KW-1185">Reference proteome</keyword>
<evidence type="ECO:0000256" key="2">
    <source>
        <dbReference type="SAM" id="Phobius"/>
    </source>
</evidence>
<evidence type="ECO:0000313" key="5">
    <source>
        <dbReference type="Proteomes" id="UP000307507"/>
    </source>
</evidence>
<sequence>MNTREYIESGVLELYIFGKLSESENEEVQVYANEYPEIKQEIESIEKAIINLSYSVAPNLSLDNFNTIRKALLERESGVVTLKPKSNWPAYMGWAASFLLLLGAGFLYFQMNQNDTLLKDSREKNQDLQKSVVTLEEQNKNNETLLNLFKDENNKVVALAGQTVAPEAKAKIYWNQNDHSVYVDAAGLPEPPKGYVYQVWSLKMDPLTPTSIGLLEKTEIGKSRIFKVDNTMDAEGFGITLEPAGGSAAPTLEQLYTLGKV</sequence>
<evidence type="ECO:0000256" key="1">
    <source>
        <dbReference type="SAM" id="Coils"/>
    </source>
</evidence>
<dbReference type="AlphaFoldDB" id="A0A4S4A010"/>
<dbReference type="InterPro" id="IPR018764">
    <property type="entry name" value="RskA_C"/>
</dbReference>
<keyword evidence="2" id="KW-1133">Transmembrane helix</keyword>
<dbReference type="PANTHER" id="PTHR37461">
    <property type="entry name" value="ANTI-SIGMA-K FACTOR RSKA"/>
    <property type="match status" value="1"/>
</dbReference>
<feature type="transmembrane region" description="Helical" evidence="2">
    <location>
        <begin position="91"/>
        <end position="109"/>
    </location>
</feature>
<proteinExistence type="predicted"/>
<dbReference type="GO" id="GO:0005886">
    <property type="term" value="C:plasma membrane"/>
    <property type="evidence" value="ECO:0007669"/>
    <property type="project" value="InterPro"/>
</dbReference>
<dbReference type="RefSeq" id="WP_136402610.1">
    <property type="nucleotide sequence ID" value="NZ_SSNZ01000002.1"/>
</dbReference>
<dbReference type="EMBL" id="SSNZ01000002">
    <property type="protein sequence ID" value="THF51626.1"/>
    <property type="molecule type" value="Genomic_DNA"/>
</dbReference>
<comment type="caution">
    <text evidence="4">The sequence shown here is derived from an EMBL/GenBank/DDBJ whole genome shotgun (WGS) entry which is preliminary data.</text>
</comment>
<dbReference type="InterPro" id="IPR051474">
    <property type="entry name" value="Anti-sigma-K/W_factor"/>
</dbReference>
<evidence type="ECO:0000313" key="4">
    <source>
        <dbReference type="EMBL" id="THF51626.1"/>
    </source>
</evidence>
<accession>A0A4S4A010</accession>
<keyword evidence="2" id="KW-0472">Membrane</keyword>
<gene>
    <name evidence="4" type="ORF">E6C50_07630</name>
</gene>
<dbReference type="OrthoDB" id="1420916at2"/>
<feature type="coiled-coil region" evidence="1">
    <location>
        <begin position="118"/>
        <end position="155"/>
    </location>
</feature>
<dbReference type="PANTHER" id="PTHR37461:SF1">
    <property type="entry name" value="ANTI-SIGMA-K FACTOR RSKA"/>
    <property type="match status" value="1"/>
</dbReference>
<organism evidence="4 5">
    <name type="scientific">Flavobacterium supellecticarium</name>
    <dbReference type="NCBI Taxonomy" id="2565924"/>
    <lineage>
        <taxon>Bacteria</taxon>
        <taxon>Pseudomonadati</taxon>
        <taxon>Bacteroidota</taxon>
        <taxon>Flavobacteriia</taxon>
        <taxon>Flavobacteriales</taxon>
        <taxon>Flavobacteriaceae</taxon>
        <taxon>Flavobacterium</taxon>
    </lineage>
</organism>
<reference evidence="4 5" key="1">
    <citation type="submission" date="2019-04" db="EMBL/GenBank/DDBJ databases">
        <title>Flavobacterium sp. nov. isolated from construction timber.</title>
        <authorList>
            <person name="Lin S.-Y."/>
            <person name="Chang C.-T."/>
            <person name="Young C.-C."/>
        </authorList>
    </citation>
    <scope>NUCLEOTIDE SEQUENCE [LARGE SCALE GENOMIC DNA]</scope>
    <source>
        <strain evidence="4 5">CC-CTC003</strain>
    </source>
</reference>
<protein>
    <submittedName>
        <fullName evidence="4">Anti-sigma factor</fullName>
    </submittedName>
</protein>
<dbReference type="Proteomes" id="UP000307507">
    <property type="component" value="Unassembled WGS sequence"/>
</dbReference>
<evidence type="ECO:0000259" key="3">
    <source>
        <dbReference type="Pfam" id="PF10099"/>
    </source>
</evidence>
<keyword evidence="2" id="KW-0812">Transmembrane</keyword>
<feature type="domain" description="Anti-sigma K factor RskA C-terminal" evidence="3">
    <location>
        <begin position="95"/>
        <end position="251"/>
    </location>
</feature>
<name>A0A4S4A010_9FLAO</name>
<dbReference type="GO" id="GO:0016989">
    <property type="term" value="F:sigma factor antagonist activity"/>
    <property type="evidence" value="ECO:0007669"/>
    <property type="project" value="TreeGrafter"/>
</dbReference>
<keyword evidence="1" id="KW-0175">Coiled coil</keyword>
<dbReference type="GO" id="GO:0006417">
    <property type="term" value="P:regulation of translation"/>
    <property type="evidence" value="ECO:0007669"/>
    <property type="project" value="TreeGrafter"/>
</dbReference>